<reference evidence="3 4" key="1">
    <citation type="journal article" date="2017" name="Elife">
        <title>Extensive horizontal gene transfer in cheese-associated bacteria.</title>
        <authorList>
            <person name="Bonham K.S."/>
            <person name="Wolfe B.E."/>
            <person name="Dutton R.J."/>
        </authorList>
    </citation>
    <scope>NUCLEOTIDE SEQUENCE [LARGE SCALE GENOMIC DNA]</scope>
    <source>
        <strain evidence="3 4">JB5</strain>
    </source>
</reference>
<organism evidence="3 4">
    <name type="scientific">Brevibacterium aurantiacum</name>
    <dbReference type="NCBI Taxonomy" id="273384"/>
    <lineage>
        <taxon>Bacteria</taxon>
        <taxon>Bacillati</taxon>
        <taxon>Actinomycetota</taxon>
        <taxon>Actinomycetes</taxon>
        <taxon>Micrococcales</taxon>
        <taxon>Brevibacteriaceae</taxon>
        <taxon>Brevibacterium</taxon>
    </lineage>
</organism>
<sequence>MKIGLIGINRYAGFLNFACNLHAYAFQQHLMKLGYDATFIDYKPIYHEGINLRDPASFMEAKYRSTISMKARTPEEAKQRNAVAKKIAEIAMGYRALTEDRKVRYDKFEEFISQHLNFTDTVFDSDLLEVEDPGMDCYICVTDVIWQPWLPDYSFDRGFILGSKAFDGKPKIAYAPSRGAQPDFDSDTAEIFFDYLDDIDAISARERDFSQYIEHHTGRTIPTVVDPVLLHEKSFWEKIAVPPRERKYLLLYYVMERSADTISKAVEYAKAHDLTIVELSDRPLPYGKVNDPDIRHIPRYDVSAEEWLGYIANATAVFTNSFHGCCFSLIFETLFFVGKRNGNKVPNFLAEFGLTSQRFAPEDEVENFNASIDFNEAKAKVQERRAQSEEFLLTALQHAEESSSRSTEHDATTVSKKDTRRREIKYVAHFHSGTLVGDEEQIQVEADERHPQELAVKKLKSGALEYSTPKSRYTNSGTEKITPNLFRTPSHQLAGWTLRFRIDKRWFWYLHDGKIAAGDTKGTDLDAQKMVFADEASVPHLFVNSISSVVFVARWRKVEPRQTKESVKTRLARLKNRIADK</sequence>
<dbReference type="Pfam" id="PF04230">
    <property type="entry name" value="PS_pyruv_trans"/>
    <property type="match status" value="1"/>
</dbReference>
<evidence type="ECO:0000256" key="1">
    <source>
        <dbReference type="SAM" id="MobiDB-lite"/>
    </source>
</evidence>
<comment type="caution">
    <text evidence="3">The sequence shown here is derived from an EMBL/GenBank/DDBJ whole genome shotgun (WGS) entry which is preliminary data.</text>
</comment>
<dbReference type="Proteomes" id="UP000218377">
    <property type="component" value="Unassembled WGS sequence"/>
</dbReference>
<evidence type="ECO:0000313" key="4">
    <source>
        <dbReference type="Proteomes" id="UP000218377"/>
    </source>
</evidence>
<protein>
    <recommendedName>
        <fullName evidence="2">Polysaccharide pyruvyl transferase domain-containing protein</fullName>
    </recommendedName>
</protein>
<evidence type="ECO:0000259" key="2">
    <source>
        <dbReference type="Pfam" id="PF04230"/>
    </source>
</evidence>
<accession>A0A2A3X1A6</accession>
<feature type="compositionally biased region" description="Basic and acidic residues" evidence="1">
    <location>
        <begin position="398"/>
        <end position="418"/>
    </location>
</feature>
<dbReference type="AlphaFoldDB" id="A0A2A3X1A6"/>
<dbReference type="RefSeq" id="WP_096157457.1">
    <property type="nucleotide sequence ID" value="NZ_JABUXX010000005.1"/>
</dbReference>
<dbReference type="InterPro" id="IPR007345">
    <property type="entry name" value="Polysacch_pyruvyl_Trfase"/>
</dbReference>
<dbReference type="EMBL" id="NRGX01000001">
    <property type="protein sequence ID" value="PCC17492.1"/>
    <property type="molecule type" value="Genomic_DNA"/>
</dbReference>
<feature type="region of interest" description="Disordered" evidence="1">
    <location>
        <begin position="397"/>
        <end position="418"/>
    </location>
</feature>
<name>A0A2A3X1A6_BREAU</name>
<feature type="domain" description="Polysaccharide pyruvyl transferase" evidence="2">
    <location>
        <begin position="21"/>
        <end position="333"/>
    </location>
</feature>
<gene>
    <name evidence="3" type="ORF">CIK79_03820</name>
</gene>
<evidence type="ECO:0000313" key="3">
    <source>
        <dbReference type="EMBL" id="PCC17492.1"/>
    </source>
</evidence>
<proteinExistence type="predicted"/>